<dbReference type="KEGG" id="lins:G7067_12360"/>
<sequence length="106" mass="11386">MSVTTTQATLSSWVGRSETTSDIASRAGALGLATLLNAPLDPDSVDTASLFPLGHWLQFNPPTTDDKPGPEGHSLLCDFVTRFGLPRRMWTGSDISFHSPSPWANT</sequence>
<evidence type="ECO:0000313" key="2">
    <source>
        <dbReference type="Proteomes" id="UP000501387"/>
    </source>
</evidence>
<gene>
    <name evidence="1" type="ORF">G7067_12360</name>
</gene>
<accession>A0A6G8FL58</accession>
<dbReference type="EMBL" id="CP049934">
    <property type="protein sequence ID" value="QIM17019.1"/>
    <property type="molecule type" value="Genomic_DNA"/>
</dbReference>
<keyword evidence="2" id="KW-1185">Reference proteome</keyword>
<name>A0A6G8FL58_9MICO</name>
<proteinExistence type="predicted"/>
<dbReference type="AlphaFoldDB" id="A0A6G8FL58"/>
<dbReference type="Proteomes" id="UP000501387">
    <property type="component" value="Chromosome"/>
</dbReference>
<reference evidence="1 2" key="1">
    <citation type="submission" date="2020-03" db="EMBL/GenBank/DDBJ databases">
        <title>Leucobacter sp. nov., isolated from beetles.</title>
        <authorList>
            <person name="Hyun D.-W."/>
            <person name="Bae J.-W."/>
        </authorList>
    </citation>
    <scope>NUCLEOTIDE SEQUENCE [LARGE SCALE GENOMIC DNA]</scope>
    <source>
        <strain evidence="1 2">HDW9B</strain>
    </source>
</reference>
<evidence type="ECO:0000313" key="1">
    <source>
        <dbReference type="EMBL" id="QIM17019.1"/>
    </source>
</evidence>
<dbReference type="RefSeq" id="WP_166324880.1">
    <property type="nucleotide sequence ID" value="NZ_CP049934.1"/>
</dbReference>
<organism evidence="1 2">
    <name type="scientific">Leucobacter insecticola</name>
    <dbReference type="NCBI Taxonomy" id="2714934"/>
    <lineage>
        <taxon>Bacteria</taxon>
        <taxon>Bacillati</taxon>
        <taxon>Actinomycetota</taxon>
        <taxon>Actinomycetes</taxon>
        <taxon>Micrococcales</taxon>
        <taxon>Microbacteriaceae</taxon>
        <taxon>Leucobacter</taxon>
    </lineage>
</organism>
<protein>
    <submittedName>
        <fullName evidence="1">Uncharacterized protein</fullName>
    </submittedName>
</protein>